<evidence type="ECO:0000256" key="7">
    <source>
        <dbReference type="ARBA" id="ARBA00023180"/>
    </source>
</evidence>
<dbReference type="Pfam" id="PF00002">
    <property type="entry name" value="7tm_2"/>
    <property type="match status" value="1"/>
</dbReference>
<dbReference type="Proteomes" id="UP000008672">
    <property type="component" value="Unassembled WGS sequence"/>
</dbReference>
<feature type="domain" description="GAIN-B" evidence="9">
    <location>
        <begin position="287"/>
        <end position="454"/>
    </location>
</feature>
<sequence>FSGTYICKFKEEYITHEATVEVDIAWLPQKIITRQYPQSVKESQKTDINVSCCIHKDEDAGFTPWSGTDGSVSKTIEENLICYTLFKNTYLTTDTNFSCTFSNTFNAAISETVTVTVIKGDSPYCETDPPWSLTKKGEAAKIQCEKGKVGHISRLCLAQDEWDIPKPDCIKKELAEFSNAIMMLKNGLGNINNLLTDMSSTLNNISQAADFNSPADLRTAVSAMFDLSDISSAANATVNEDGIKNFLGATSTVTKIGTSLDSTKSTTFASPILKSIETFSDLLQENATLNINFSNVQLKRSIFENNSVLDYTEKFTFENFSEAQINISKPQILNLTENVSIAITFTAYTDLQFPSEGTKQVNSFIQSGTIKIVGNVTEKVSDSTEIKMQFGIKDYSLNQTSARCVFWKFEEDGKGGNWSEEGCFKSPNGTNETVICICNHTTPFTVLMSSKMDLEDNDLLELITHLGLGVSIGSLCICIFIEILVWKSVVKSSISHFRHMSTVNIAFCLLVADACFLANSFDFAKDAKICRAITFLSHFFYLSLFFWSFCQSMMLFHQLVFLFHHLRKRVYMSFSFVTGYIFPLVIAIGTFIKFFHPEGSYRMEGACWLHRNGPIYAFIVPAGTIIIINLCILIVVIAKLSRPSVSDGSKAEEKDTVKNILKAVLVLTPVFGLTWALGFVLFFGAETLDKDLRK</sequence>
<dbReference type="eggNOG" id="KOG4193">
    <property type="taxonomic scope" value="Eukaryota"/>
</dbReference>
<keyword evidence="3 8" id="KW-0812">Transmembrane</keyword>
<dbReference type="InterPro" id="IPR046338">
    <property type="entry name" value="GAIN_dom_sf"/>
</dbReference>
<dbReference type="PANTHER" id="PTHR45813:SF2">
    <property type="entry name" value="ADHESION G-PROTEIN COUPLED RECEPTOR F3"/>
    <property type="match status" value="1"/>
</dbReference>
<reference evidence="11" key="2">
    <citation type="submission" date="2025-08" db="UniProtKB">
        <authorList>
            <consortium name="Ensembl"/>
        </authorList>
    </citation>
    <scope>IDENTIFICATION</scope>
</reference>
<dbReference type="SMART" id="SM00303">
    <property type="entry name" value="GPS"/>
    <property type="match status" value="1"/>
</dbReference>
<protein>
    <recommendedName>
        <fullName evidence="13">Adhesion G protein-coupled receptor F5</fullName>
    </recommendedName>
</protein>
<dbReference type="GO" id="GO:0007189">
    <property type="term" value="P:adenylate cyclase-activating G protein-coupled receptor signaling pathway"/>
    <property type="evidence" value="ECO:0007669"/>
    <property type="project" value="TreeGrafter"/>
</dbReference>
<feature type="transmembrane region" description="Helical" evidence="8">
    <location>
        <begin position="659"/>
        <end position="685"/>
    </location>
</feature>
<dbReference type="InterPro" id="IPR000832">
    <property type="entry name" value="GPCR_2_secretin-like"/>
</dbReference>
<keyword evidence="7" id="KW-0325">Glycoprotein</keyword>
<dbReference type="InterPro" id="IPR017981">
    <property type="entry name" value="GPCR_2-like_7TM"/>
</dbReference>
<dbReference type="PROSITE" id="PS50221">
    <property type="entry name" value="GAIN_B"/>
    <property type="match status" value="1"/>
</dbReference>
<dbReference type="PANTHER" id="PTHR45813">
    <property type="entry name" value="IG-LIKE DOMAIN-CONTAINING PROTEIN"/>
    <property type="match status" value="1"/>
</dbReference>
<evidence type="ECO:0000313" key="11">
    <source>
        <dbReference type="Ensembl" id="ENSLACP00000002612.1"/>
    </source>
</evidence>
<accession>H2ZYZ1</accession>
<evidence type="ECO:0000259" key="9">
    <source>
        <dbReference type="PROSITE" id="PS50221"/>
    </source>
</evidence>
<name>H2ZYZ1_LATCH</name>
<organism evidence="11 12">
    <name type="scientific">Latimeria chalumnae</name>
    <name type="common">Coelacanth</name>
    <dbReference type="NCBI Taxonomy" id="7897"/>
    <lineage>
        <taxon>Eukaryota</taxon>
        <taxon>Metazoa</taxon>
        <taxon>Chordata</taxon>
        <taxon>Craniata</taxon>
        <taxon>Vertebrata</taxon>
        <taxon>Euteleostomi</taxon>
        <taxon>Coelacanthiformes</taxon>
        <taxon>Coelacanthidae</taxon>
        <taxon>Latimeria</taxon>
    </lineage>
</organism>
<dbReference type="PRINTS" id="PR00249">
    <property type="entry name" value="GPCRSECRETIN"/>
</dbReference>
<dbReference type="Gene3D" id="1.20.1070.10">
    <property type="entry name" value="Rhodopsin 7-helix transmembrane proteins"/>
    <property type="match status" value="1"/>
</dbReference>
<feature type="domain" description="G-protein coupled receptors family 2 profile 2" evidence="10">
    <location>
        <begin position="460"/>
        <end position="694"/>
    </location>
</feature>
<evidence type="ECO:0008006" key="13">
    <source>
        <dbReference type="Google" id="ProtNLM"/>
    </source>
</evidence>
<dbReference type="GO" id="GO:0004930">
    <property type="term" value="F:G protein-coupled receptor activity"/>
    <property type="evidence" value="ECO:0007669"/>
    <property type="project" value="InterPro"/>
</dbReference>
<evidence type="ECO:0000256" key="6">
    <source>
        <dbReference type="ARBA" id="ARBA00023157"/>
    </source>
</evidence>
<dbReference type="AlphaFoldDB" id="H2ZYZ1"/>
<evidence type="ECO:0000256" key="5">
    <source>
        <dbReference type="ARBA" id="ARBA00023136"/>
    </source>
</evidence>
<evidence type="ECO:0000256" key="2">
    <source>
        <dbReference type="ARBA" id="ARBA00007343"/>
    </source>
</evidence>
<dbReference type="GO" id="GO:0016020">
    <property type="term" value="C:membrane"/>
    <property type="evidence" value="ECO:0007669"/>
    <property type="project" value="UniProtKB-SubCell"/>
</dbReference>
<dbReference type="FunCoup" id="H2ZYZ1">
    <property type="interactions" value="20"/>
</dbReference>
<dbReference type="InterPro" id="IPR056274">
    <property type="entry name" value="Ig_ADGRF3"/>
</dbReference>
<comment type="subcellular location">
    <subcellularLocation>
        <location evidence="1">Membrane</location>
        <topology evidence="1">Multi-pass membrane protein</topology>
    </subcellularLocation>
</comment>
<dbReference type="InterPro" id="IPR051587">
    <property type="entry name" value="Adhesion_GPCR"/>
</dbReference>
<keyword evidence="4 8" id="KW-1133">Transmembrane helix</keyword>
<dbReference type="InterPro" id="IPR000203">
    <property type="entry name" value="GPS"/>
</dbReference>
<dbReference type="InterPro" id="IPR057244">
    <property type="entry name" value="GAIN_B"/>
</dbReference>
<evidence type="ECO:0000259" key="10">
    <source>
        <dbReference type="PROSITE" id="PS50261"/>
    </source>
</evidence>
<feature type="transmembrane region" description="Helical" evidence="8">
    <location>
        <begin position="539"/>
        <end position="563"/>
    </location>
</feature>
<dbReference type="GO" id="GO:0007166">
    <property type="term" value="P:cell surface receptor signaling pathway"/>
    <property type="evidence" value="ECO:0007669"/>
    <property type="project" value="InterPro"/>
</dbReference>
<dbReference type="Ensembl" id="ENSLACT00000002633.1">
    <property type="protein sequence ID" value="ENSLACP00000002612.1"/>
    <property type="gene ID" value="ENSLACG00000002337.1"/>
</dbReference>
<keyword evidence="6" id="KW-1015">Disulfide bond</keyword>
<feature type="transmembrane region" description="Helical" evidence="8">
    <location>
        <begin position="497"/>
        <end position="519"/>
    </location>
</feature>
<dbReference type="InParanoid" id="H2ZYZ1"/>
<keyword evidence="12" id="KW-1185">Reference proteome</keyword>
<dbReference type="Gene3D" id="2.60.220.50">
    <property type="match status" value="1"/>
</dbReference>
<dbReference type="Pfam" id="PF01825">
    <property type="entry name" value="GPS"/>
    <property type="match status" value="1"/>
</dbReference>
<feature type="transmembrane region" description="Helical" evidence="8">
    <location>
        <begin position="462"/>
        <end position="485"/>
    </location>
</feature>
<dbReference type="EMBL" id="AFYH01248805">
    <property type="status" value="NOT_ANNOTATED_CDS"/>
    <property type="molecule type" value="Genomic_DNA"/>
</dbReference>
<reference evidence="12" key="1">
    <citation type="submission" date="2011-08" db="EMBL/GenBank/DDBJ databases">
        <title>The draft genome of Latimeria chalumnae.</title>
        <authorList>
            <person name="Di Palma F."/>
            <person name="Alfoldi J."/>
            <person name="Johnson J."/>
            <person name="Berlin A."/>
            <person name="Gnerre S."/>
            <person name="Jaffe D."/>
            <person name="MacCallum I."/>
            <person name="Young S."/>
            <person name="Walker B.J."/>
            <person name="Lander E."/>
            <person name="Lindblad-Toh K."/>
        </authorList>
    </citation>
    <scope>NUCLEOTIDE SEQUENCE [LARGE SCALE GENOMIC DNA]</scope>
    <source>
        <strain evidence="12">Wild caught</strain>
    </source>
</reference>
<evidence type="ECO:0000313" key="12">
    <source>
        <dbReference type="Proteomes" id="UP000008672"/>
    </source>
</evidence>
<dbReference type="EMBL" id="AFYH01248804">
    <property type="status" value="NOT_ANNOTATED_CDS"/>
    <property type="molecule type" value="Genomic_DNA"/>
</dbReference>
<proteinExistence type="inferred from homology"/>
<dbReference type="EMBL" id="AFYH01248806">
    <property type="status" value="NOT_ANNOTATED_CDS"/>
    <property type="molecule type" value="Genomic_DNA"/>
</dbReference>
<keyword evidence="5 8" id="KW-0472">Membrane</keyword>
<comment type="similarity">
    <text evidence="2">Belongs to the G-protein coupled receptor 2 family. Adhesion G-protein coupled receptor (ADGR) subfamily.</text>
</comment>
<dbReference type="Pfam" id="PF24528">
    <property type="entry name" value="Ig_ADGRF3"/>
    <property type="match status" value="1"/>
</dbReference>
<feature type="transmembrane region" description="Helical" evidence="8">
    <location>
        <begin position="570"/>
        <end position="595"/>
    </location>
</feature>
<evidence type="ECO:0000256" key="8">
    <source>
        <dbReference type="SAM" id="Phobius"/>
    </source>
</evidence>
<feature type="transmembrane region" description="Helical" evidence="8">
    <location>
        <begin position="615"/>
        <end position="638"/>
    </location>
</feature>
<dbReference type="OMA" id="REGIWGD"/>
<dbReference type="GeneTree" id="ENSGT00940000154603"/>
<reference evidence="11" key="3">
    <citation type="submission" date="2025-09" db="UniProtKB">
        <authorList>
            <consortium name="Ensembl"/>
        </authorList>
    </citation>
    <scope>IDENTIFICATION</scope>
</reference>
<evidence type="ECO:0000256" key="4">
    <source>
        <dbReference type="ARBA" id="ARBA00022989"/>
    </source>
</evidence>
<dbReference type="FunFam" id="1.20.1070.10:FF:000058">
    <property type="entry name" value="Adhesion G protein-coupled receptor F5"/>
    <property type="match status" value="1"/>
</dbReference>
<evidence type="ECO:0000256" key="3">
    <source>
        <dbReference type="ARBA" id="ARBA00022692"/>
    </source>
</evidence>
<dbReference type="PROSITE" id="PS50261">
    <property type="entry name" value="G_PROTEIN_RECEP_F2_4"/>
    <property type="match status" value="1"/>
</dbReference>
<evidence type="ECO:0000256" key="1">
    <source>
        <dbReference type="ARBA" id="ARBA00004141"/>
    </source>
</evidence>